<evidence type="ECO:0000313" key="1">
    <source>
        <dbReference type="EMBL" id="AGR57601.1"/>
    </source>
</evidence>
<protein>
    <submittedName>
        <fullName evidence="1">Uncharacterized protein</fullName>
    </submittedName>
</protein>
<reference evidence="1 2" key="1">
    <citation type="submission" date="2013-07" db="EMBL/GenBank/DDBJ databases">
        <title>Genome sequence of Salmonella bongori N268-08 - a rare clinical isolate.</title>
        <authorList>
            <person name="Marti R."/>
            <person name="Hagens S."/>
            <person name="Loessner M.J."/>
            <person name="Klumpp J."/>
        </authorList>
    </citation>
    <scope>NUCLEOTIDE SEQUENCE [LARGE SCALE GENOMIC DNA]</scope>
    <source>
        <strain evidence="1 2">N268-08</strain>
    </source>
</reference>
<organism evidence="1 2">
    <name type="scientific">Salmonella bongori N268-08</name>
    <dbReference type="NCBI Taxonomy" id="1197719"/>
    <lineage>
        <taxon>Bacteria</taxon>
        <taxon>Pseudomonadati</taxon>
        <taxon>Pseudomonadota</taxon>
        <taxon>Gammaproteobacteria</taxon>
        <taxon>Enterobacterales</taxon>
        <taxon>Enterobacteriaceae</taxon>
        <taxon>Salmonella</taxon>
    </lineage>
</organism>
<dbReference type="AlphaFoldDB" id="S5MM13"/>
<accession>S5MM13</accession>
<dbReference type="PATRIC" id="fig|1197719.3.peg.415"/>
<dbReference type="KEGG" id="sbz:A464_415"/>
<sequence length="39" mass="4404">MVRFTFSCFDVGDGQYHHAPLIARFLAILFLAHPLQSPS</sequence>
<gene>
    <name evidence="1" type="ORF">A464_415</name>
</gene>
<dbReference type="HOGENOM" id="CLU_214501_0_0_6"/>
<name>S5MM13_SALBN</name>
<evidence type="ECO:0000313" key="2">
    <source>
        <dbReference type="Proteomes" id="UP000015042"/>
    </source>
</evidence>
<dbReference type="Proteomes" id="UP000015042">
    <property type="component" value="Chromosome"/>
</dbReference>
<dbReference type="EMBL" id="CP006608">
    <property type="protein sequence ID" value="AGR57601.1"/>
    <property type="molecule type" value="Genomic_DNA"/>
</dbReference>
<proteinExistence type="predicted"/>